<dbReference type="Pfam" id="PF20469">
    <property type="entry name" value="OLD-like_TOPRIM"/>
    <property type="match status" value="1"/>
</dbReference>
<evidence type="ECO:0000313" key="2">
    <source>
        <dbReference type="EMBL" id="MFA3834883.1"/>
    </source>
</evidence>
<accession>A0ABV4SD20</accession>
<dbReference type="Proteomes" id="UP001571476">
    <property type="component" value="Unassembled WGS sequence"/>
</dbReference>
<gene>
    <name evidence="2" type="ORF">ACEG43_01585</name>
</gene>
<dbReference type="CDD" id="cd01026">
    <property type="entry name" value="TOPRIM_OLD"/>
    <property type="match status" value="1"/>
</dbReference>
<keyword evidence="3" id="KW-1185">Reference proteome</keyword>
<reference evidence="2 3" key="1">
    <citation type="submission" date="2024-08" db="EMBL/GenBank/DDBJ databases">
        <title>Genome sequence of Streptomyces aureus CACIA-1.46HGO.</title>
        <authorList>
            <person name="Evangelista-Martinez Z."/>
        </authorList>
    </citation>
    <scope>NUCLEOTIDE SEQUENCE [LARGE SCALE GENOMIC DNA]</scope>
    <source>
        <strain evidence="2 3">CACIA-1.46HGO</strain>
    </source>
</reference>
<dbReference type="RefSeq" id="WP_372560955.1">
    <property type="nucleotide sequence ID" value="NZ_BAAAKQ010000068.1"/>
</dbReference>
<sequence>MDEMRRFRRAAGAWAAHGGDDGPAAEAARELAVTAGVRKVVLVEGESDLVAVEALARRRGRSLDEEGVAVLPLGGAMSIGRFLAVCGPDGLDVTVAGLCDAGEEHYFRSVLERTGPRPHLTHADMEQLGFYVCVADLEDELIRGLGADTVQEVLDVEGDLRSFRTFQKQPAQRERGVERQLRRFMGTHSGRKAQYARSLVERLDLDQVPRPLDRLLAHV</sequence>
<organism evidence="2 3">
    <name type="scientific">Streptomyces aureus</name>
    <dbReference type="NCBI Taxonomy" id="193461"/>
    <lineage>
        <taxon>Bacteria</taxon>
        <taxon>Bacillati</taxon>
        <taxon>Actinomycetota</taxon>
        <taxon>Actinomycetes</taxon>
        <taxon>Kitasatosporales</taxon>
        <taxon>Streptomycetaceae</taxon>
        <taxon>Streptomyces</taxon>
    </lineage>
</organism>
<name>A0ABV4SD20_9ACTN</name>
<keyword evidence="2" id="KW-0808">Transferase</keyword>
<evidence type="ECO:0000313" key="3">
    <source>
        <dbReference type="Proteomes" id="UP001571476"/>
    </source>
</evidence>
<dbReference type="GO" id="GO:0016740">
    <property type="term" value="F:transferase activity"/>
    <property type="evidence" value="ECO:0007669"/>
    <property type="project" value="UniProtKB-KW"/>
</dbReference>
<evidence type="ECO:0000259" key="1">
    <source>
        <dbReference type="Pfam" id="PF20469"/>
    </source>
</evidence>
<comment type="caution">
    <text evidence="2">The sequence shown here is derived from an EMBL/GenBank/DDBJ whole genome shotgun (WGS) entry which is preliminary data.</text>
</comment>
<protein>
    <submittedName>
        <fullName evidence="2">TOPRIM nucleotidyl transferase/hydrolase domain-containing protein</fullName>
    </submittedName>
</protein>
<feature type="domain" description="OLD protein-like TOPRIM" evidence="1">
    <location>
        <begin position="38"/>
        <end position="100"/>
    </location>
</feature>
<dbReference type="InterPro" id="IPR034139">
    <property type="entry name" value="TOPRIM_OLD"/>
</dbReference>
<proteinExistence type="predicted"/>
<dbReference type="EMBL" id="JBGOSP010000001">
    <property type="protein sequence ID" value="MFA3834883.1"/>
    <property type="molecule type" value="Genomic_DNA"/>
</dbReference>